<keyword evidence="2 5" id="KW-0645">Protease</keyword>
<keyword evidence="4 5" id="KW-0720">Serine protease</keyword>
<evidence type="ECO:0000256" key="3">
    <source>
        <dbReference type="ARBA" id="ARBA00022801"/>
    </source>
</evidence>
<organism evidence="9 10">
    <name type="scientific">Dactylosporangium maewongense</name>
    <dbReference type="NCBI Taxonomy" id="634393"/>
    <lineage>
        <taxon>Bacteria</taxon>
        <taxon>Bacillati</taxon>
        <taxon>Actinomycetota</taxon>
        <taxon>Actinomycetes</taxon>
        <taxon>Micromonosporales</taxon>
        <taxon>Micromonosporaceae</taxon>
        <taxon>Dactylosporangium</taxon>
    </lineage>
</organism>
<keyword evidence="7" id="KW-0472">Membrane</keyword>
<dbReference type="PANTHER" id="PTHR43399">
    <property type="entry name" value="SUBTILISIN-RELATED"/>
    <property type="match status" value="1"/>
</dbReference>
<feature type="active site" description="Charge relay system" evidence="5">
    <location>
        <position position="113"/>
    </location>
</feature>
<dbReference type="PROSITE" id="PS51892">
    <property type="entry name" value="SUBTILASE"/>
    <property type="match status" value="1"/>
</dbReference>
<feature type="compositionally biased region" description="Pro residues" evidence="6">
    <location>
        <begin position="410"/>
        <end position="427"/>
    </location>
</feature>
<evidence type="ECO:0000313" key="10">
    <source>
        <dbReference type="Proteomes" id="UP001501470"/>
    </source>
</evidence>
<accession>A0ABP4LIQ7</accession>
<name>A0ABP4LIQ7_9ACTN</name>
<evidence type="ECO:0000256" key="6">
    <source>
        <dbReference type="SAM" id="MobiDB-lite"/>
    </source>
</evidence>
<feature type="active site" description="Charge relay system" evidence="5">
    <location>
        <position position="78"/>
    </location>
</feature>
<dbReference type="InterPro" id="IPR015500">
    <property type="entry name" value="Peptidase_S8_subtilisin-rel"/>
</dbReference>
<dbReference type="InterPro" id="IPR023827">
    <property type="entry name" value="Peptidase_S8_Asp-AS"/>
</dbReference>
<evidence type="ECO:0000256" key="2">
    <source>
        <dbReference type="ARBA" id="ARBA00022670"/>
    </source>
</evidence>
<dbReference type="PANTHER" id="PTHR43399:SF4">
    <property type="entry name" value="CELL WALL-ASSOCIATED PROTEASE"/>
    <property type="match status" value="1"/>
</dbReference>
<evidence type="ECO:0000256" key="7">
    <source>
        <dbReference type="SAM" id="Phobius"/>
    </source>
</evidence>
<dbReference type="SUPFAM" id="SSF52743">
    <property type="entry name" value="Subtilisin-like"/>
    <property type="match status" value="1"/>
</dbReference>
<dbReference type="EMBL" id="BAAAQD010000009">
    <property type="protein sequence ID" value="GAA1524869.1"/>
    <property type="molecule type" value="Genomic_DNA"/>
</dbReference>
<dbReference type="PROSITE" id="PS00136">
    <property type="entry name" value="SUBTILASE_ASP"/>
    <property type="match status" value="1"/>
</dbReference>
<dbReference type="InterPro" id="IPR036852">
    <property type="entry name" value="Peptidase_S8/S53_dom_sf"/>
</dbReference>
<dbReference type="Proteomes" id="UP001501470">
    <property type="component" value="Unassembled WGS sequence"/>
</dbReference>
<feature type="transmembrane region" description="Helical" evidence="7">
    <location>
        <begin position="371"/>
        <end position="393"/>
    </location>
</feature>
<sequence>MPTFSRTAPVRRVVQRMAAVVAAGVLLGVSGGVGAGIVAPQAAHADSVREREWWISSLKLTQAQKVSQGDGVVVAVIDSGVEAGHPDLNGAVLPGTGMLGSTSEKGWDDPNGHGTLIAGIIAARGGNSNMQMLGIAPKAKILPVALPVPFTGSINEPIRYAVDHGAKIINMSFGGKGAQLKADEDAIAYARSKGAILVAAGGNTTQGDDHVPHPGSYPGVITVNGTDRDGNLWSGALQDDTMEIAAPAQDIISTLPKKVAPSGYGTGSGTSSATAMVSGALALIWSKYPKLDAANVVNRLFKTAVDKGPAGRDDRFGFGLIDPLAALSADVPAVTADPLGPISAGTASAAPGATGGSGDIDDGPGTPATRAAIVAGVALVGLTILVLAIVLPLRAMNRRRERTAAAARGYPPPGATGPFGPPGPPGAPGQFGARGPSGPPGAPGQFGRPGHPPQTYPPTGSITGQYPGGPATGQHPPAGYQTGPVTPAGYQTEAITGHQPPAGQTHDPNRPPTAQFPAPGDQSNGTTEFPTTGQPPQPPRPPRWEPPQDQR</sequence>
<protein>
    <recommendedName>
        <fullName evidence="8">Peptidase S8/S53 domain-containing protein</fullName>
    </recommendedName>
</protein>
<feature type="region of interest" description="Disordered" evidence="6">
    <location>
        <begin position="404"/>
        <end position="551"/>
    </location>
</feature>
<keyword evidence="10" id="KW-1185">Reference proteome</keyword>
<dbReference type="PRINTS" id="PR00723">
    <property type="entry name" value="SUBTILISIN"/>
</dbReference>
<evidence type="ECO:0000256" key="4">
    <source>
        <dbReference type="ARBA" id="ARBA00022825"/>
    </source>
</evidence>
<dbReference type="InterPro" id="IPR000209">
    <property type="entry name" value="Peptidase_S8/S53_dom"/>
</dbReference>
<gene>
    <name evidence="9" type="ORF">GCM10009827_046890</name>
</gene>
<evidence type="ECO:0000259" key="8">
    <source>
        <dbReference type="Pfam" id="PF00082"/>
    </source>
</evidence>
<reference evidence="10" key="1">
    <citation type="journal article" date="2019" name="Int. J. Syst. Evol. Microbiol.">
        <title>The Global Catalogue of Microorganisms (GCM) 10K type strain sequencing project: providing services to taxonomists for standard genome sequencing and annotation.</title>
        <authorList>
            <consortium name="The Broad Institute Genomics Platform"/>
            <consortium name="The Broad Institute Genome Sequencing Center for Infectious Disease"/>
            <person name="Wu L."/>
            <person name="Ma J."/>
        </authorList>
    </citation>
    <scope>NUCLEOTIDE SEQUENCE [LARGE SCALE GENOMIC DNA]</scope>
    <source>
        <strain evidence="10">JCM 15933</strain>
    </source>
</reference>
<feature type="compositionally biased region" description="Polar residues" evidence="6">
    <location>
        <begin position="521"/>
        <end position="532"/>
    </location>
</feature>
<keyword evidence="7" id="KW-0812">Transmembrane</keyword>
<comment type="similarity">
    <text evidence="1 5">Belongs to the peptidase S8 family.</text>
</comment>
<dbReference type="Pfam" id="PF00082">
    <property type="entry name" value="Peptidase_S8"/>
    <property type="match status" value="1"/>
</dbReference>
<evidence type="ECO:0000313" key="9">
    <source>
        <dbReference type="EMBL" id="GAA1524869.1"/>
    </source>
</evidence>
<feature type="domain" description="Peptidase S8/S53" evidence="8">
    <location>
        <begin position="69"/>
        <end position="319"/>
    </location>
</feature>
<evidence type="ECO:0000256" key="1">
    <source>
        <dbReference type="ARBA" id="ARBA00011073"/>
    </source>
</evidence>
<comment type="caution">
    <text evidence="9">The sequence shown here is derived from an EMBL/GenBank/DDBJ whole genome shotgun (WGS) entry which is preliminary data.</text>
</comment>
<dbReference type="RefSeq" id="WP_344504186.1">
    <property type="nucleotide sequence ID" value="NZ_BAAAQD010000009.1"/>
</dbReference>
<keyword evidence="3 5" id="KW-0378">Hydrolase</keyword>
<feature type="active site" description="Charge relay system" evidence="5">
    <location>
        <position position="271"/>
    </location>
</feature>
<dbReference type="PROSITE" id="PS00137">
    <property type="entry name" value="SUBTILASE_HIS"/>
    <property type="match status" value="1"/>
</dbReference>
<evidence type="ECO:0000256" key="5">
    <source>
        <dbReference type="PROSITE-ProRule" id="PRU01240"/>
    </source>
</evidence>
<proteinExistence type="inferred from homology"/>
<keyword evidence="7" id="KW-1133">Transmembrane helix</keyword>
<dbReference type="Gene3D" id="3.40.50.200">
    <property type="entry name" value="Peptidase S8/S53 domain"/>
    <property type="match status" value="1"/>
</dbReference>
<feature type="compositionally biased region" description="Basic and acidic residues" evidence="6">
    <location>
        <begin position="542"/>
        <end position="551"/>
    </location>
</feature>
<dbReference type="InterPro" id="IPR051048">
    <property type="entry name" value="Peptidase_S8/S53_subtilisin"/>
</dbReference>
<dbReference type="InterPro" id="IPR022398">
    <property type="entry name" value="Peptidase_S8_His-AS"/>
</dbReference>